<evidence type="ECO:0000313" key="3">
    <source>
        <dbReference type="EMBL" id="ECV5413402.1"/>
    </source>
</evidence>
<reference evidence="4" key="1">
    <citation type="journal article" date="2018" name="Genome Biol.">
        <title>SKESA: strategic k-mer extension for scrupulous assemblies.</title>
        <authorList>
            <person name="Souvorov A."/>
            <person name="Agarwala R."/>
            <person name="Lipman D.J."/>
        </authorList>
    </citation>
    <scope>NUCLEOTIDE SEQUENCE</scope>
    <source>
        <strain evidence="4">09051564_79_broiler_meat_pESI_ESC-S_2009</strain>
    </source>
</reference>
<reference evidence="2" key="4">
    <citation type="submission" date="2018-12" db="EMBL/GenBank/DDBJ databases">
        <authorList>
            <consortium name="GenomeTrakr network: Whole genome sequencing for foodborne pathogen traceback"/>
        </authorList>
    </citation>
    <scope>NUCLEOTIDE SEQUENCE</scope>
    <source>
        <strain evidence="3">FSIS11811714</strain>
        <strain evidence="2">FSIS31801318</strain>
    </source>
</reference>
<evidence type="ECO:0000313" key="1">
    <source>
        <dbReference type="EMBL" id="EBS2747421.1"/>
    </source>
</evidence>
<evidence type="ECO:0000313" key="4">
    <source>
        <dbReference type="EMBL" id="HAC6554320.1"/>
    </source>
</evidence>
<evidence type="ECO:0000313" key="2">
    <source>
        <dbReference type="EMBL" id="ECA0964489.1"/>
    </source>
</evidence>
<reference evidence="1" key="3">
    <citation type="submission" date="2018-07" db="EMBL/GenBank/DDBJ databases">
        <authorList>
            <person name="Ashton P.M."/>
            <person name="Dallman T."/>
            <person name="Nair S."/>
            <person name="De Pinna E."/>
            <person name="Peters T."/>
            <person name="Grant K."/>
        </authorList>
    </citation>
    <scope>NUCLEOTIDE SEQUENCE</scope>
    <source>
        <strain evidence="1">528553</strain>
    </source>
</reference>
<dbReference type="EMBL" id="AAGUYX010000046">
    <property type="protein sequence ID" value="EBS2747421.1"/>
    <property type="molecule type" value="Genomic_DNA"/>
</dbReference>
<proteinExistence type="predicted"/>
<reference evidence="4" key="2">
    <citation type="submission" date="2018-07" db="EMBL/GenBank/DDBJ databases">
        <authorList>
            <consortium name="NCBI Pathogen Detection Project"/>
        </authorList>
    </citation>
    <scope>NUCLEOTIDE SEQUENCE</scope>
    <source>
        <strain evidence="4">09051564_79_broiler_meat_pESI_ESC-S_2009</strain>
    </source>
</reference>
<gene>
    <name evidence="1" type="ORF">DRX68_24300</name>
    <name evidence="3" type="ORF">DUG45_24015</name>
    <name evidence="2" type="ORF">EI356_24240</name>
    <name evidence="4" type="ORF">G0B50_24915</name>
</gene>
<dbReference type="EMBL" id="DAAMGN010000027">
    <property type="protein sequence ID" value="HAC6554320.1"/>
    <property type="molecule type" value="Genomic_DNA"/>
</dbReference>
<dbReference type="EMBL" id="AAKSJL010000054">
    <property type="protein sequence ID" value="ECV5413402.1"/>
    <property type="molecule type" value="Genomic_DNA"/>
</dbReference>
<protein>
    <submittedName>
        <fullName evidence="2">Uncharacterized protein</fullName>
    </submittedName>
</protein>
<dbReference type="AlphaFoldDB" id="A0A3V0KI39"/>
<comment type="caution">
    <text evidence="2">The sequence shown here is derived from an EMBL/GenBank/DDBJ whole genome shotgun (WGS) entry which is preliminary data.</text>
</comment>
<name>A0A3V0KI39_SALIN</name>
<accession>A0A3V0KI39</accession>
<dbReference type="EMBL" id="AAHTGE010000027">
    <property type="protein sequence ID" value="ECA0964489.1"/>
    <property type="molecule type" value="Genomic_DNA"/>
</dbReference>
<organism evidence="2">
    <name type="scientific">Salmonella infantis</name>
    <dbReference type="NCBI Taxonomy" id="595"/>
    <lineage>
        <taxon>Bacteria</taxon>
        <taxon>Pseudomonadati</taxon>
        <taxon>Pseudomonadota</taxon>
        <taxon>Gammaproteobacteria</taxon>
        <taxon>Enterobacterales</taxon>
        <taxon>Enterobacteriaceae</taxon>
        <taxon>Salmonella</taxon>
    </lineage>
</organism>
<sequence>MFKKSNFIDICRLDVRQIDTSSEYVHIFLFFKHIQVLHVLVLVENNITISRKERQPGNLTSPVLSTPGNLQ</sequence>